<dbReference type="RefSeq" id="WP_169564144.1">
    <property type="nucleotide sequence ID" value="NZ_JAAXYH010000005.1"/>
</dbReference>
<keyword evidence="7" id="KW-0521">NADP</keyword>
<evidence type="ECO:0000256" key="3">
    <source>
        <dbReference type="ARBA" id="ARBA00013223"/>
    </source>
</evidence>
<keyword evidence="13" id="KW-1185">Reference proteome</keyword>
<comment type="cofactor">
    <cofactor evidence="9">
        <name>[2Fe-2S] cluster</name>
        <dbReference type="ChEBI" id="CHEBI:190135"/>
    </cofactor>
</comment>
<dbReference type="InterPro" id="IPR001433">
    <property type="entry name" value="OxRdtase_FAD/NAD-bd"/>
</dbReference>
<dbReference type="PANTHER" id="PTHR47878">
    <property type="entry name" value="OXIDOREDUCTASE FAD/NAD(P)-BINDING DOMAIN PROTEIN"/>
    <property type="match status" value="1"/>
</dbReference>
<evidence type="ECO:0000256" key="2">
    <source>
        <dbReference type="ARBA" id="ARBA00008312"/>
    </source>
</evidence>
<keyword evidence="5" id="KW-0547">Nucleotide-binding</keyword>
<dbReference type="Proteomes" id="UP000737113">
    <property type="component" value="Unassembled WGS sequence"/>
</dbReference>
<keyword evidence="8" id="KW-0560">Oxidoreductase</keyword>
<dbReference type="Pfam" id="PF00175">
    <property type="entry name" value="NAD_binding_1"/>
    <property type="match status" value="1"/>
</dbReference>
<dbReference type="InterPro" id="IPR033892">
    <property type="entry name" value="FNR_bac"/>
</dbReference>
<evidence type="ECO:0000256" key="1">
    <source>
        <dbReference type="ARBA" id="ARBA00001974"/>
    </source>
</evidence>
<proteinExistence type="inferred from homology"/>
<dbReference type="InterPro" id="IPR017927">
    <property type="entry name" value="FAD-bd_FR_type"/>
</dbReference>
<dbReference type="Pfam" id="PF00970">
    <property type="entry name" value="FAD_binding_6"/>
    <property type="match status" value="1"/>
</dbReference>
<evidence type="ECO:0000256" key="10">
    <source>
        <dbReference type="ARBA" id="ARBA00047776"/>
    </source>
</evidence>
<dbReference type="Gene3D" id="3.40.50.80">
    <property type="entry name" value="Nucleotide-binding domain of ferredoxin-NADP reductase (FNR) module"/>
    <property type="match status" value="1"/>
</dbReference>
<dbReference type="PANTHER" id="PTHR47878:SF1">
    <property type="entry name" value="FLAVODOXIN_FERREDOXIN--NADP REDUCTASE"/>
    <property type="match status" value="1"/>
</dbReference>
<keyword evidence="6" id="KW-0274">FAD</keyword>
<dbReference type="EC" id="1.18.1.2" evidence="3"/>
<evidence type="ECO:0000259" key="11">
    <source>
        <dbReference type="PROSITE" id="PS51384"/>
    </source>
</evidence>
<feature type="domain" description="FAD-binding FR-type" evidence="11">
    <location>
        <begin position="1"/>
        <end position="99"/>
    </location>
</feature>
<protein>
    <recommendedName>
        <fullName evidence="3">ferredoxin--NADP(+) reductase</fullName>
        <ecNumber evidence="3">1.18.1.2</ecNumber>
    </recommendedName>
</protein>
<dbReference type="EMBL" id="JAAXYH010000005">
    <property type="protein sequence ID" value="NMH65447.1"/>
    <property type="molecule type" value="Genomic_DNA"/>
</dbReference>
<organism evidence="12 13">
    <name type="scientific">Shewanella salipaludis</name>
    <dbReference type="NCBI Taxonomy" id="2723052"/>
    <lineage>
        <taxon>Bacteria</taxon>
        <taxon>Pseudomonadati</taxon>
        <taxon>Pseudomonadota</taxon>
        <taxon>Gammaproteobacteria</taxon>
        <taxon>Alteromonadales</taxon>
        <taxon>Shewanellaceae</taxon>
        <taxon>Shewanella</taxon>
    </lineage>
</organism>
<dbReference type="InterPro" id="IPR039261">
    <property type="entry name" value="FNR_nucleotide-bd"/>
</dbReference>
<evidence type="ECO:0000256" key="8">
    <source>
        <dbReference type="ARBA" id="ARBA00023002"/>
    </source>
</evidence>
<keyword evidence="4" id="KW-0285">Flavoprotein</keyword>
<dbReference type="GO" id="GO:0000166">
    <property type="term" value="F:nucleotide binding"/>
    <property type="evidence" value="ECO:0007669"/>
    <property type="project" value="UniProtKB-KW"/>
</dbReference>
<dbReference type="InterPro" id="IPR017938">
    <property type="entry name" value="Riboflavin_synthase-like_b-brl"/>
</dbReference>
<dbReference type="GO" id="GO:0004324">
    <property type="term" value="F:ferredoxin-NADP+ reductase activity"/>
    <property type="evidence" value="ECO:0007669"/>
    <property type="project" value="UniProtKB-EC"/>
</dbReference>
<reference evidence="12" key="1">
    <citation type="submission" date="2020-04" db="EMBL/GenBank/DDBJ databases">
        <title>Description of Shewanella salipaludis sp. nov., isolated from a salt marsh.</title>
        <authorList>
            <person name="Park S."/>
            <person name="Yoon J.-H."/>
        </authorList>
    </citation>
    <scope>NUCLEOTIDE SEQUENCE</scope>
    <source>
        <strain evidence="12">SHSM-M6</strain>
    </source>
</reference>
<dbReference type="SUPFAM" id="SSF52343">
    <property type="entry name" value="Ferredoxin reductase-like, C-terminal NADP-linked domain"/>
    <property type="match status" value="1"/>
</dbReference>
<dbReference type="CDD" id="cd06195">
    <property type="entry name" value="FNR1"/>
    <property type="match status" value="1"/>
</dbReference>
<evidence type="ECO:0000256" key="9">
    <source>
        <dbReference type="ARBA" id="ARBA00034078"/>
    </source>
</evidence>
<evidence type="ECO:0000256" key="5">
    <source>
        <dbReference type="ARBA" id="ARBA00022741"/>
    </source>
</evidence>
<comment type="similarity">
    <text evidence="2">Belongs to the ferredoxin--NADP reductase type 1 family.</text>
</comment>
<comment type="caution">
    <text evidence="12">The sequence shown here is derived from an EMBL/GenBank/DDBJ whole genome shotgun (WGS) entry which is preliminary data.</text>
</comment>
<dbReference type="PROSITE" id="PS51384">
    <property type="entry name" value="FAD_FR"/>
    <property type="match status" value="1"/>
</dbReference>
<dbReference type="InterPro" id="IPR051930">
    <property type="entry name" value="FNR_type-1"/>
</dbReference>
<evidence type="ECO:0000313" key="13">
    <source>
        <dbReference type="Proteomes" id="UP000737113"/>
    </source>
</evidence>
<dbReference type="AlphaFoldDB" id="A0A972FZB9"/>
<evidence type="ECO:0000256" key="4">
    <source>
        <dbReference type="ARBA" id="ARBA00022630"/>
    </source>
</evidence>
<evidence type="ECO:0000256" key="6">
    <source>
        <dbReference type="ARBA" id="ARBA00022827"/>
    </source>
</evidence>
<evidence type="ECO:0000313" key="12">
    <source>
        <dbReference type="EMBL" id="NMH65447.1"/>
    </source>
</evidence>
<dbReference type="GO" id="GO:0042167">
    <property type="term" value="P:heme catabolic process"/>
    <property type="evidence" value="ECO:0007669"/>
    <property type="project" value="TreeGrafter"/>
</dbReference>
<dbReference type="SUPFAM" id="SSF63380">
    <property type="entry name" value="Riboflavin synthase domain-like"/>
    <property type="match status" value="1"/>
</dbReference>
<name>A0A972FZB9_9GAMM</name>
<evidence type="ECO:0000256" key="7">
    <source>
        <dbReference type="ARBA" id="ARBA00022857"/>
    </source>
</evidence>
<dbReference type="Gene3D" id="2.40.30.10">
    <property type="entry name" value="Translation factors"/>
    <property type="match status" value="1"/>
</dbReference>
<comment type="catalytic activity">
    <reaction evidence="10">
        <text>2 reduced [2Fe-2S]-[ferredoxin] + NADP(+) + H(+) = 2 oxidized [2Fe-2S]-[ferredoxin] + NADPH</text>
        <dbReference type="Rhea" id="RHEA:20125"/>
        <dbReference type="Rhea" id="RHEA-COMP:10000"/>
        <dbReference type="Rhea" id="RHEA-COMP:10001"/>
        <dbReference type="ChEBI" id="CHEBI:15378"/>
        <dbReference type="ChEBI" id="CHEBI:33737"/>
        <dbReference type="ChEBI" id="CHEBI:33738"/>
        <dbReference type="ChEBI" id="CHEBI:57783"/>
        <dbReference type="ChEBI" id="CHEBI:58349"/>
        <dbReference type="EC" id="1.18.1.2"/>
    </reaction>
</comment>
<sequence>MWTTGKIIERVDWNDKLFSLRIAAEVAPFIAGQFIKLSERQDDKRIARAYSLVNPPGTAYVEVLAVAVEEGALSPKLHTLVVGDEIQVSTQAAGFMTLAEIPRGEEQGKHLWFLATGTAVGPFISMMDTDEPWQRFEKVVLVYGVRHSDDLAYLDKIRQLQQRYPEQFIYIPCVTRQRLAGALDCRITAGLEDGRIEAVAGLTLSATDSQVMICGNPEMVSDAQRILKDRGLQKNLRRAPGQITVEKYW</sequence>
<dbReference type="GO" id="GO:0034599">
    <property type="term" value="P:cellular response to oxidative stress"/>
    <property type="evidence" value="ECO:0007669"/>
    <property type="project" value="TreeGrafter"/>
</dbReference>
<comment type="cofactor">
    <cofactor evidence="1">
        <name>FAD</name>
        <dbReference type="ChEBI" id="CHEBI:57692"/>
    </cofactor>
</comment>
<accession>A0A972FZB9</accession>
<gene>
    <name evidence="12" type="ORF">HC757_09710</name>
</gene>
<dbReference type="InterPro" id="IPR008333">
    <property type="entry name" value="Cbr1-like_FAD-bd_dom"/>
</dbReference>